<comment type="cofactor">
    <cofactor evidence="1 8 9">
        <name>pyridoxal 5'-phosphate</name>
        <dbReference type="ChEBI" id="CHEBI:597326"/>
    </cofactor>
</comment>
<evidence type="ECO:0000256" key="7">
    <source>
        <dbReference type="ARBA" id="ARBA00049026"/>
    </source>
</evidence>
<dbReference type="NCBIfam" id="TIGR00461">
    <property type="entry name" value="gcvP"/>
    <property type="match status" value="1"/>
</dbReference>
<evidence type="ECO:0000256" key="2">
    <source>
        <dbReference type="ARBA" id="ARBA00003788"/>
    </source>
</evidence>
<comment type="function">
    <text evidence="2 8">The glycine cleavage system catalyzes the degradation of glycine. The P protein binds the alpha-amino group of glycine through its pyridoxal phosphate cofactor; CO(2) is released and the remaining methylamine moiety is then transferred to the lipoamide cofactor of the H protein.</text>
</comment>
<protein>
    <recommendedName>
        <fullName evidence="8">Glycine dehydrogenase (decarboxylating)</fullName>
        <ecNumber evidence="8">1.4.4.2</ecNumber>
    </recommendedName>
    <alternativeName>
        <fullName evidence="8">Glycine cleavage system P-protein</fullName>
    </alternativeName>
    <alternativeName>
        <fullName evidence="8">Glycine decarboxylase</fullName>
    </alternativeName>
    <alternativeName>
        <fullName evidence="8">Glycine dehydrogenase (aminomethyl-transferring)</fullName>
    </alternativeName>
</protein>
<dbReference type="AlphaFoldDB" id="H1YHB1"/>
<dbReference type="InterPro" id="IPR015422">
    <property type="entry name" value="PyrdxlP-dep_Trfase_small"/>
</dbReference>
<dbReference type="CDD" id="cd00613">
    <property type="entry name" value="GDC-P"/>
    <property type="match status" value="2"/>
</dbReference>
<dbReference type="GO" id="GO:0005960">
    <property type="term" value="C:glycine cleavage complex"/>
    <property type="evidence" value="ECO:0007669"/>
    <property type="project" value="TreeGrafter"/>
</dbReference>
<sequence>MRKISDPHHFMKLNIDYQEKFQQRHIAPNEADTAEMLQTVGVNTIDELISQTVPQKIRLKAPLNLPVAKSEFDYLNDLKQTASKNKVFKNYIGQGYYDVIVPGVIQRNILENPGWYTQYTPYQAEIAQGRLQALLNFQTMVLDLTGMEIANASLLDEGTAAAEAMFMQYSLRKNQQAKVFFVSEELFPQTIDILKTRAQPYGIELQIGDHREVELNNQMFGAIVQYPAGSGAVYNYSGFAADAHTKGIKLTVVADIMSLVLLTPPGEWGADIVVGSTQRFGIPMGFGGPHAAFFATKDEYKRSMPGRIIGVTIDSAGNYALRMALQTREQHIRRDKATSNICTAQALLAIMAGMYAAYHGPQGLKLIAERIHGLTILLSKALTALGYEQQNDVYFDTLKFELGDLAAPIHGQAINNEMNLHYTGSSVTISLDETTSVEDVKTIIRFFAKVKAKSLNDIAFDDLKEDIETVIPAGLQRQSAYLTHQVFNAHHSEHEMLRYIKSLEAKDLSLCHSMIALGSCTMKLNATTEMVPVTWAEFSKMHPFAPVDQVGGYMEIFDELNKWLSEITGFAAMSLQPNAGAQGEYAGLMVIRAYHQDRGDRHRNIALIPSSAHGTNPASAAMAGMKIVVVKCDDNGNIDVADLKAKAEQYQNDLSCLMVTYPSTHGVFEESIIEICQIIHQNGGQVYMDGANMNAQVGLTSPANIGADVCHLNLHKTFCIPHGGGGPGMGPIGVAKHLVPYLPGHAVVDIDQGKSISAVSSAPWGSASILLISHAYIAMMGPDGLTNATKYAILNANYIKARLEKHFPVLYAGANGRCAHEMILDCRSFKSAGIEVTDIAKRLMDYGFHAPTVSFPVAGTVMVEPTESEPKHELDRFCNAMIAIRHEIEDVANGTMDKLDNPLKNSPHTAAVITGNDWAHPYTRQKAAFPLAYVAAHKFWPSVGRVNDTYGDRTLICTCPPMEEYEFEESVLE</sequence>
<dbReference type="EMBL" id="CM001403">
    <property type="protein sequence ID" value="EHQ25445.1"/>
    <property type="molecule type" value="Genomic_DNA"/>
</dbReference>
<dbReference type="FunFam" id="3.40.640.10:FF:000007">
    <property type="entry name" value="glycine dehydrogenase (Decarboxylating), mitochondrial"/>
    <property type="match status" value="1"/>
</dbReference>
<feature type="domain" description="Glycine cleavage system P-protein N-terminal" evidence="10">
    <location>
        <begin position="23"/>
        <end position="447"/>
    </location>
</feature>
<name>H1YHB1_9SPHI</name>
<evidence type="ECO:0000256" key="6">
    <source>
        <dbReference type="ARBA" id="ARBA00023002"/>
    </source>
</evidence>
<dbReference type="EC" id="1.4.4.2" evidence="8"/>
<proteinExistence type="inferred from homology"/>
<evidence type="ECO:0000256" key="3">
    <source>
        <dbReference type="ARBA" id="ARBA00010756"/>
    </source>
</evidence>
<evidence type="ECO:0000259" key="11">
    <source>
        <dbReference type="Pfam" id="PF21478"/>
    </source>
</evidence>
<evidence type="ECO:0000259" key="10">
    <source>
        <dbReference type="Pfam" id="PF02347"/>
    </source>
</evidence>
<feature type="domain" description="Glycine dehydrogenase C-terminal" evidence="11">
    <location>
        <begin position="788"/>
        <end position="908"/>
    </location>
</feature>
<dbReference type="FunFam" id="3.90.1150.10:FF:000007">
    <property type="entry name" value="Glycine dehydrogenase (decarboxylating), mitochondrial"/>
    <property type="match status" value="1"/>
</dbReference>
<dbReference type="Gene3D" id="3.90.1150.10">
    <property type="entry name" value="Aspartate Aminotransferase, domain 1"/>
    <property type="match status" value="2"/>
</dbReference>
<dbReference type="InterPro" id="IPR015424">
    <property type="entry name" value="PyrdxlP-dep_Trfase"/>
</dbReference>
<accession>H1YHB1</accession>
<dbReference type="InterPro" id="IPR020581">
    <property type="entry name" value="GDC_P"/>
</dbReference>
<comment type="similarity">
    <text evidence="3 8">Belongs to the GcvP family.</text>
</comment>
<evidence type="ECO:0000313" key="13">
    <source>
        <dbReference type="Proteomes" id="UP000002774"/>
    </source>
</evidence>
<dbReference type="Pfam" id="PF02347">
    <property type="entry name" value="GDC-P"/>
    <property type="match status" value="2"/>
</dbReference>
<feature type="domain" description="Glycine cleavage system P-protein N-terminal" evidence="10">
    <location>
        <begin position="451"/>
        <end position="747"/>
    </location>
</feature>
<dbReference type="GO" id="GO:0030170">
    <property type="term" value="F:pyridoxal phosphate binding"/>
    <property type="evidence" value="ECO:0007669"/>
    <property type="project" value="TreeGrafter"/>
</dbReference>
<dbReference type="GO" id="GO:0005829">
    <property type="term" value="C:cytosol"/>
    <property type="evidence" value="ECO:0007669"/>
    <property type="project" value="TreeGrafter"/>
</dbReference>
<evidence type="ECO:0000256" key="1">
    <source>
        <dbReference type="ARBA" id="ARBA00001933"/>
    </source>
</evidence>
<dbReference type="FunFam" id="3.40.640.10:FF:000005">
    <property type="entry name" value="Glycine dehydrogenase (decarboxylating), mitochondrial"/>
    <property type="match status" value="1"/>
</dbReference>
<dbReference type="Gene3D" id="3.40.640.10">
    <property type="entry name" value="Type I PLP-dependent aspartate aminotransferase-like (Major domain)"/>
    <property type="match status" value="2"/>
</dbReference>
<dbReference type="PANTHER" id="PTHR11773:SF1">
    <property type="entry name" value="GLYCINE DEHYDROGENASE (DECARBOXYLATING), MITOCHONDRIAL"/>
    <property type="match status" value="1"/>
</dbReference>
<dbReference type="PANTHER" id="PTHR11773">
    <property type="entry name" value="GLYCINE DEHYDROGENASE, DECARBOXYLATING"/>
    <property type="match status" value="1"/>
</dbReference>
<comment type="catalytic activity">
    <reaction evidence="7 8">
        <text>N(6)-[(R)-lipoyl]-L-lysyl-[glycine-cleavage complex H protein] + glycine + H(+) = N(6)-[(R)-S(8)-aminomethyldihydrolipoyl]-L-lysyl-[glycine-cleavage complex H protein] + CO2</text>
        <dbReference type="Rhea" id="RHEA:24304"/>
        <dbReference type="Rhea" id="RHEA-COMP:10494"/>
        <dbReference type="Rhea" id="RHEA-COMP:10495"/>
        <dbReference type="ChEBI" id="CHEBI:15378"/>
        <dbReference type="ChEBI" id="CHEBI:16526"/>
        <dbReference type="ChEBI" id="CHEBI:57305"/>
        <dbReference type="ChEBI" id="CHEBI:83099"/>
        <dbReference type="ChEBI" id="CHEBI:83143"/>
        <dbReference type="EC" id="1.4.4.2"/>
    </reaction>
</comment>
<dbReference type="eggNOG" id="COG0403">
    <property type="taxonomic scope" value="Bacteria"/>
</dbReference>
<evidence type="ECO:0000313" key="12">
    <source>
        <dbReference type="EMBL" id="EHQ25445.1"/>
    </source>
</evidence>
<dbReference type="Proteomes" id="UP000002774">
    <property type="component" value="Chromosome"/>
</dbReference>
<dbReference type="NCBIfam" id="NF003346">
    <property type="entry name" value="PRK04366.1"/>
    <property type="match status" value="1"/>
</dbReference>
<feature type="modified residue" description="N6-(pyridoxal phosphate)lysine" evidence="8 9">
    <location>
        <position position="716"/>
    </location>
</feature>
<organism evidence="12 13">
    <name type="scientific">Mucilaginibacter paludis DSM 18603</name>
    <dbReference type="NCBI Taxonomy" id="714943"/>
    <lineage>
        <taxon>Bacteria</taxon>
        <taxon>Pseudomonadati</taxon>
        <taxon>Bacteroidota</taxon>
        <taxon>Sphingobacteriia</taxon>
        <taxon>Sphingobacteriales</taxon>
        <taxon>Sphingobacteriaceae</taxon>
        <taxon>Mucilaginibacter</taxon>
    </lineage>
</organism>
<dbReference type="InterPro" id="IPR015421">
    <property type="entry name" value="PyrdxlP-dep_Trfase_major"/>
</dbReference>
<dbReference type="HOGENOM" id="CLU_004620_3_2_10"/>
<dbReference type="HAMAP" id="MF_00711">
    <property type="entry name" value="GcvP"/>
    <property type="match status" value="1"/>
</dbReference>
<gene>
    <name evidence="8" type="primary">gcvP</name>
    <name evidence="12" type="ORF">Mucpa_1281</name>
</gene>
<reference evidence="12" key="1">
    <citation type="submission" date="2011-09" db="EMBL/GenBank/DDBJ databases">
        <title>The permanent draft genome of Mucilaginibacter paludis DSM 18603.</title>
        <authorList>
            <consortium name="US DOE Joint Genome Institute (JGI-PGF)"/>
            <person name="Lucas S."/>
            <person name="Han J."/>
            <person name="Lapidus A."/>
            <person name="Bruce D."/>
            <person name="Goodwin L."/>
            <person name="Pitluck S."/>
            <person name="Peters L."/>
            <person name="Kyrpides N."/>
            <person name="Mavromatis K."/>
            <person name="Ivanova N."/>
            <person name="Mikhailova N."/>
            <person name="Held B."/>
            <person name="Detter J.C."/>
            <person name="Tapia R."/>
            <person name="Han C."/>
            <person name="Land M."/>
            <person name="Hauser L."/>
            <person name="Markowitz V."/>
            <person name="Cheng J.-F."/>
            <person name="Hugenholtz P."/>
            <person name="Woyke T."/>
            <person name="Wu D."/>
            <person name="Tindall B."/>
            <person name="Brambilla E."/>
            <person name="Klenk H.-P."/>
            <person name="Eisen J.A."/>
        </authorList>
    </citation>
    <scope>NUCLEOTIDE SEQUENCE [LARGE SCALE GENOMIC DNA]</scope>
    <source>
        <strain evidence="12">DSM 18603</strain>
    </source>
</reference>
<dbReference type="Pfam" id="PF21478">
    <property type="entry name" value="GcvP2_C"/>
    <property type="match status" value="1"/>
</dbReference>
<dbReference type="InterPro" id="IPR003437">
    <property type="entry name" value="GcvP"/>
</dbReference>
<dbReference type="InterPro" id="IPR049315">
    <property type="entry name" value="GDC-P_N"/>
</dbReference>
<evidence type="ECO:0000256" key="5">
    <source>
        <dbReference type="ARBA" id="ARBA00022898"/>
    </source>
</evidence>
<keyword evidence="13" id="KW-1185">Reference proteome</keyword>
<dbReference type="STRING" id="714943.Mucpa_1281"/>
<dbReference type="InterPro" id="IPR049316">
    <property type="entry name" value="GDC-P_C"/>
</dbReference>
<dbReference type="GO" id="GO:0019464">
    <property type="term" value="P:glycine decarboxylation via glycine cleavage system"/>
    <property type="evidence" value="ECO:0007669"/>
    <property type="project" value="UniProtKB-UniRule"/>
</dbReference>
<dbReference type="GO" id="GO:0016594">
    <property type="term" value="F:glycine binding"/>
    <property type="evidence" value="ECO:0007669"/>
    <property type="project" value="TreeGrafter"/>
</dbReference>
<evidence type="ECO:0000256" key="8">
    <source>
        <dbReference type="HAMAP-Rule" id="MF_00711"/>
    </source>
</evidence>
<dbReference type="SUPFAM" id="SSF53383">
    <property type="entry name" value="PLP-dependent transferases"/>
    <property type="match status" value="2"/>
</dbReference>
<dbReference type="GO" id="GO:0004375">
    <property type="term" value="F:glycine dehydrogenase (decarboxylating) activity"/>
    <property type="evidence" value="ECO:0007669"/>
    <property type="project" value="UniProtKB-EC"/>
</dbReference>
<evidence type="ECO:0000256" key="4">
    <source>
        <dbReference type="ARBA" id="ARBA00011690"/>
    </source>
</evidence>
<keyword evidence="5 8" id="KW-0663">Pyridoxal phosphate</keyword>
<evidence type="ECO:0000256" key="9">
    <source>
        <dbReference type="PIRSR" id="PIRSR603437-50"/>
    </source>
</evidence>
<comment type="subunit">
    <text evidence="4 8">The glycine cleavage system is composed of four proteins: P, T, L and H.</text>
</comment>
<keyword evidence="6 8" id="KW-0560">Oxidoreductase</keyword>
<dbReference type="eggNOG" id="COG1003">
    <property type="taxonomic scope" value="Bacteria"/>
</dbReference>